<keyword evidence="2" id="KW-1185">Reference proteome</keyword>
<feature type="non-terminal residue" evidence="1">
    <location>
        <position position="59"/>
    </location>
</feature>
<comment type="caution">
    <text evidence="1">The sequence shown here is derived from an EMBL/GenBank/DDBJ whole genome shotgun (WGS) entry which is preliminary data.</text>
</comment>
<evidence type="ECO:0000313" key="2">
    <source>
        <dbReference type="Proteomes" id="UP001529510"/>
    </source>
</evidence>
<gene>
    <name evidence="1" type="ORF">M9458_028901</name>
</gene>
<dbReference type="AlphaFoldDB" id="A0ABD0PT25"/>
<sequence>EAEDWDSPKRNIRDSGYIDCWESERSTRETTHSTAWTPSAHVPIKPPRLTVCLHMATVL</sequence>
<organism evidence="1 2">
    <name type="scientific">Cirrhinus mrigala</name>
    <name type="common">Mrigala</name>
    <dbReference type="NCBI Taxonomy" id="683832"/>
    <lineage>
        <taxon>Eukaryota</taxon>
        <taxon>Metazoa</taxon>
        <taxon>Chordata</taxon>
        <taxon>Craniata</taxon>
        <taxon>Vertebrata</taxon>
        <taxon>Euteleostomi</taxon>
        <taxon>Actinopterygii</taxon>
        <taxon>Neopterygii</taxon>
        <taxon>Teleostei</taxon>
        <taxon>Ostariophysi</taxon>
        <taxon>Cypriniformes</taxon>
        <taxon>Cyprinidae</taxon>
        <taxon>Labeoninae</taxon>
        <taxon>Labeonini</taxon>
        <taxon>Cirrhinus</taxon>
    </lineage>
</organism>
<dbReference type="EMBL" id="JAMKFB020000014">
    <property type="protein sequence ID" value="KAL0176571.1"/>
    <property type="molecule type" value="Genomic_DNA"/>
</dbReference>
<accession>A0ABD0PT25</accession>
<evidence type="ECO:0000313" key="1">
    <source>
        <dbReference type="EMBL" id="KAL0176571.1"/>
    </source>
</evidence>
<reference evidence="1 2" key="1">
    <citation type="submission" date="2024-05" db="EMBL/GenBank/DDBJ databases">
        <title>Genome sequencing and assembly of Indian major carp, Cirrhinus mrigala (Hamilton, 1822).</title>
        <authorList>
            <person name="Mohindra V."/>
            <person name="Chowdhury L.M."/>
            <person name="Lal K."/>
            <person name="Jena J.K."/>
        </authorList>
    </citation>
    <scope>NUCLEOTIDE SEQUENCE [LARGE SCALE GENOMIC DNA]</scope>
    <source>
        <strain evidence="1">CM1030</strain>
        <tissue evidence="1">Blood</tissue>
    </source>
</reference>
<dbReference type="Proteomes" id="UP001529510">
    <property type="component" value="Unassembled WGS sequence"/>
</dbReference>
<protein>
    <submittedName>
        <fullName evidence="1">Uncharacterized protein</fullName>
    </submittedName>
</protein>
<feature type="non-terminal residue" evidence="1">
    <location>
        <position position="1"/>
    </location>
</feature>
<name>A0ABD0PT25_CIRMR</name>
<proteinExistence type="predicted"/>